<keyword evidence="1" id="KW-1133">Transmembrane helix</keyword>
<evidence type="ECO:0000313" key="3">
    <source>
        <dbReference type="Proteomes" id="UP000322981"/>
    </source>
</evidence>
<evidence type="ECO:0000313" key="2">
    <source>
        <dbReference type="EMBL" id="KAA6185849.1"/>
    </source>
</evidence>
<feature type="transmembrane region" description="Helical" evidence="1">
    <location>
        <begin position="55"/>
        <end position="74"/>
    </location>
</feature>
<dbReference type="Proteomes" id="UP000322981">
    <property type="component" value="Unassembled WGS sequence"/>
</dbReference>
<gene>
    <name evidence="2" type="ORF">F2Q65_07590</name>
</gene>
<dbReference type="Pfam" id="PF11143">
    <property type="entry name" value="DUF2919"/>
    <property type="match status" value="1"/>
</dbReference>
<feature type="transmembrane region" description="Helical" evidence="1">
    <location>
        <begin position="94"/>
        <end position="116"/>
    </location>
</feature>
<comment type="caution">
    <text evidence="2">The sequence shown here is derived from an EMBL/GenBank/DDBJ whole genome shotgun (WGS) entry which is preliminary data.</text>
</comment>
<proteinExistence type="predicted"/>
<keyword evidence="1" id="KW-0472">Membrane</keyword>
<feature type="transmembrane region" description="Helical" evidence="1">
    <location>
        <begin position="136"/>
        <end position="153"/>
    </location>
</feature>
<dbReference type="InterPro" id="IPR021318">
    <property type="entry name" value="DUF2919"/>
</dbReference>
<sequence length="169" mass="19056">MPVPTYEPEHYNEHLVLKVPLVLWLVLLFQVRHLLLLGITFLPTTGQEITVLRQLVQPAYLIADLIALPLLVTAARRRPQAPDWMRRLWPRGRWLLTLSGLAYLGVLGWSLTYGGVHAGLQRGLLAGGRTAGAVDEAVLTSTLLTLAAIAYLWRSPRVRDLFREFPPRH</sequence>
<organism evidence="2 3">
    <name type="scientific">Thiohalocapsa marina</name>
    <dbReference type="NCBI Taxonomy" id="424902"/>
    <lineage>
        <taxon>Bacteria</taxon>
        <taxon>Pseudomonadati</taxon>
        <taxon>Pseudomonadota</taxon>
        <taxon>Gammaproteobacteria</taxon>
        <taxon>Chromatiales</taxon>
        <taxon>Chromatiaceae</taxon>
        <taxon>Thiohalocapsa</taxon>
    </lineage>
</organism>
<dbReference type="EMBL" id="VWXX01000007">
    <property type="protein sequence ID" value="KAA6185849.1"/>
    <property type="molecule type" value="Genomic_DNA"/>
</dbReference>
<keyword evidence="3" id="KW-1185">Reference proteome</keyword>
<dbReference type="AlphaFoldDB" id="A0A5M8FM48"/>
<protein>
    <submittedName>
        <fullName evidence="2">DUF2919 domain-containing protein</fullName>
    </submittedName>
</protein>
<reference evidence="2 3" key="1">
    <citation type="submission" date="2019-09" db="EMBL/GenBank/DDBJ databases">
        <title>Whole-genome sequence of the purple sulfur bacterium Thiohalocapsa marina DSM 19078.</title>
        <authorList>
            <person name="Kyndt J.A."/>
            <person name="Meyer T.E."/>
        </authorList>
    </citation>
    <scope>NUCLEOTIDE SEQUENCE [LARGE SCALE GENOMIC DNA]</scope>
    <source>
        <strain evidence="2 3">DSM 19078</strain>
    </source>
</reference>
<dbReference type="RefSeq" id="WP_150092021.1">
    <property type="nucleotide sequence ID" value="NZ_JBFUOH010000001.1"/>
</dbReference>
<feature type="transmembrane region" description="Helical" evidence="1">
    <location>
        <begin position="21"/>
        <end position="43"/>
    </location>
</feature>
<accession>A0A5M8FM48</accession>
<keyword evidence="1" id="KW-0812">Transmembrane</keyword>
<evidence type="ECO:0000256" key="1">
    <source>
        <dbReference type="SAM" id="Phobius"/>
    </source>
</evidence>
<dbReference type="OrthoDB" id="5770506at2"/>
<name>A0A5M8FM48_9GAMM</name>